<feature type="compositionally biased region" description="Basic and acidic residues" evidence="1">
    <location>
        <begin position="308"/>
        <end position="335"/>
    </location>
</feature>
<organism evidence="3 4">
    <name type="scientific">Sphingobium ummariense RL-3</name>
    <dbReference type="NCBI Taxonomy" id="1346791"/>
    <lineage>
        <taxon>Bacteria</taxon>
        <taxon>Pseudomonadati</taxon>
        <taxon>Pseudomonadota</taxon>
        <taxon>Alphaproteobacteria</taxon>
        <taxon>Sphingomonadales</taxon>
        <taxon>Sphingomonadaceae</taxon>
        <taxon>Sphingobium</taxon>
    </lineage>
</organism>
<sequence length="1151" mass="122554">MADASANMEAKLRLATRGFADYGQAQDDVRRIAASTRSELTSTATLYGKLMTSGKGLDASQQQIARATETVTKSLKISGATAGETASTVLQLGQALSSGKLNGDEFRSLAENSPRLMKLLADSMNVPVGALKKMASEGELTADKLFRAFTDTRFTAALDEEFKQMPKTFGDAFTALTNLATVTFGAFDQGGGFSQALFNFADQGSGNMQSIADAAFNAGAEIRDTFAGLSDAFQPLFNGAMAVFDAIGFKAQTLRDQVAGILGALDTAANAANRGSDAGGDFLDAILPQSVYDKTKDPTYGLQSNMRGRFERGYAQSRRDRARTRLERAYRERTSNEVPKGWNDQKLLDESRKLGPPPPKKTGGSGNLRPAAGTAAAPKGAGKKTDAQREAERAAKEAERQKKAAEQFWAIMEENRKIAALMPIEAEKYTAQMDLQRVSGKELTATEKERLSTLMDETRAAKLLTDMRVANDNGKAELDFQKRKLTMTDKEAAMAEAAWEFESRALEEKVDITGDLYQQQLAMIKARAGETLEIERQNRMLKDRESLLSQYSPFESDRLRMEQFDADRKRLDLLRSKPVADGGITEEQYRRAIDGLDRAVAETATRFEYELGQSIDQLGDQLSGTFGKAISKFGQLLSGLANAAKGDFAGLGPLGSIIDILGKNGDGTLTGIGQAAAKASQNTLDSLLGRNGQKSALLSPLKSLSSGFDGFKGDMKKIFTGKGPGSVAGAIGNTLGAAASGVQMGQMADGLMKTLGINSSKTGASIGGGIGSIVGGPIGGLIGSIGGGLLGGLFKKKRYGTANITLGDDGYLGSSVTGNKAAYEAAAGTAAGVVMDSIGAIADQLGGDITGNPNISIGQYKGKWRVSTTGRTGKLKGGSGRSDIVDFGKDGEEAAIEFAVKTALQKGVLTGITDFSKRVLSAAQDLDRAVTLATRYENIVKELARIDDPIGAPLAELNNEFRKLREEMVANSATAAELANVDRYYMIQRENMLKDQLSDLKSFRDKLMGEGSGLSTKSRLDSKLAEFANYESALASGKSVDTSALTTLGSDIWDMTKDIYGTATAQSQNIRNRLLDATDSATKYAENIYAQNSTGVVEAVDSQTQLIAEQLKQQQIGNSLTQQLLEAIQRGQNITALWNGSAVNGKQAGTV</sequence>
<evidence type="ECO:0000313" key="3">
    <source>
        <dbReference type="EMBL" id="EQB30332.1"/>
    </source>
</evidence>
<dbReference type="AlphaFoldDB" id="T0J0J2"/>
<evidence type="ECO:0000256" key="1">
    <source>
        <dbReference type="SAM" id="MobiDB-lite"/>
    </source>
</evidence>
<dbReference type="EMBL" id="AUWY01000122">
    <property type="protein sequence ID" value="EQB30332.1"/>
    <property type="molecule type" value="Genomic_DNA"/>
</dbReference>
<dbReference type="Pfam" id="PF20155">
    <property type="entry name" value="TMP_3"/>
    <property type="match status" value="1"/>
</dbReference>
<accession>T0J0J2</accession>
<dbReference type="eggNOG" id="COG5412">
    <property type="taxonomic scope" value="Bacteria"/>
</dbReference>
<feature type="domain" description="Tape measure protein N-terminal" evidence="2">
    <location>
        <begin position="1"/>
        <end position="189"/>
    </location>
</feature>
<gene>
    <name evidence="3" type="ORF">M529_20270</name>
</gene>
<name>T0J0J2_9SPHN</name>
<keyword evidence="4" id="KW-1185">Reference proteome</keyword>
<dbReference type="InterPro" id="IPR013491">
    <property type="entry name" value="Tape_meas_N"/>
</dbReference>
<feature type="region of interest" description="Disordered" evidence="1">
    <location>
        <begin position="296"/>
        <end position="399"/>
    </location>
</feature>
<dbReference type="Proteomes" id="UP000015523">
    <property type="component" value="Unassembled WGS sequence"/>
</dbReference>
<protein>
    <recommendedName>
        <fullName evidence="2">Tape measure protein N-terminal domain-containing protein</fullName>
    </recommendedName>
</protein>
<dbReference type="NCBIfam" id="TIGR02675">
    <property type="entry name" value="tape_meas_nterm"/>
    <property type="match status" value="1"/>
</dbReference>
<evidence type="ECO:0000313" key="4">
    <source>
        <dbReference type="Proteomes" id="UP000015523"/>
    </source>
</evidence>
<dbReference type="STRING" id="1346791.M529_20270"/>
<reference evidence="3 4" key="1">
    <citation type="journal article" date="2013" name="Genome Announc.">
        <title>Draft Genome Sequence of Sphingobium ummariense Strain RL-3, a Hexachlorocyclohexane-Degrading Bacterium.</title>
        <authorList>
            <person name="Kohli P."/>
            <person name="Dua A."/>
            <person name="Sangwan N."/>
            <person name="Oldach P."/>
            <person name="Khurana J.P."/>
            <person name="Lal R."/>
        </authorList>
    </citation>
    <scope>NUCLEOTIDE SEQUENCE [LARGE SCALE GENOMIC DNA]</scope>
    <source>
        <strain evidence="3 4">RL-3</strain>
    </source>
</reference>
<dbReference type="PATRIC" id="fig|1346791.3.peg.3917"/>
<proteinExistence type="predicted"/>
<feature type="compositionally biased region" description="Basic and acidic residues" evidence="1">
    <location>
        <begin position="383"/>
        <end position="399"/>
    </location>
</feature>
<feature type="compositionally biased region" description="Low complexity" evidence="1">
    <location>
        <begin position="370"/>
        <end position="380"/>
    </location>
</feature>
<comment type="caution">
    <text evidence="3">The sequence shown here is derived from an EMBL/GenBank/DDBJ whole genome shotgun (WGS) entry which is preliminary data.</text>
</comment>
<evidence type="ECO:0000259" key="2">
    <source>
        <dbReference type="Pfam" id="PF20155"/>
    </source>
</evidence>